<dbReference type="AlphaFoldDB" id="A0A562P7R1"/>
<proteinExistence type="predicted"/>
<comment type="caution">
    <text evidence="4">The sequence shown here is derived from an EMBL/GenBank/DDBJ whole genome shotgun (WGS) entry which is preliminary data.</text>
</comment>
<sequence length="404" mass="43008">MGLPWDNSKMHVRSLFSALLPAPGTASTAERLRASAGALLGLFITGLCAHLMLGEHAIWLVAPMGASSVLLFCLPASPLAQPWSVVGGNVISTLVGAACARWLGDTLPPAALAALGTALAIAVMFTLRCLHPPGGAAALTAVIGGPAVHAAGFSFALGPVLLDSVLLVAAAIVYNNLTGRRYPHAQVLAHPNPHATKDEVPTVRLGFKPEDLDAVLRRYGQVLDISRDDLEALFLQTELRAYQRRFGVITCGDIMSRDVVTAEFASPLQEAWRQMRSHHIAALPVLNPARRVIGIVTQSDFLKHSGLDESGDMRTKLTQFLRPSGTTHSEKAEVVGQIMTPRPRVAQLDTPIVDLVPLMADAGLHHIPIVDGEQRFAGIVTQSDVVAALYEHRLAEAQPARNAG</sequence>
<keyword evidence="2" id="KW-0812">Transmembrane</keyword>
<keyword evidence="2" id="KW-1133">Transmembrane helix</keyword>
<dbReference type="InterPro" id="IPR000644">
    <property type="entry name" value="CBS_dom"/>
</dbReference>
<evidence type="ECO:0000313" key="5">
    <source>
        <dbReference type="Proteomes" id="UP000315112"/>
    </source>
</evidence>
<protein>
    <submittedName>
        <fullName evidence="4">CBS domain-containing membrane protein</fullName>
    </submittedName>
</protein>
<dbReference type="PANTHER" id="PTHR33741:SF5">
    <property type="entry name" value="TRANSMEMBRANE PROTEIN DDB_G0269096-RELATED"/>
    <property type="match status" value="1"/>
</dbReference>
<organism evidence="4 5">
    <name type="scientific">Pseudoduganella flava</name>
    <dbReference type="NCBI Taxonomy" id="871742"/>
    <lineage>
        <taxon>Bacteria</taxon>
        <taxon>Pseudomonadati</taxon>
        <taxon>Pseudomonadota</taxon>
        <taxon>Betaproteobacteria</taxon>
        <taxon>Burkholderiales</taxon>
        <taxon>Oxalobacteraceae</taxon>
        <taxon>Telluria group</taxon>
        <taxon>Pseudoduganella</taxon>
    </lineage>
</organism>
<dbReference type="InterPro" id="IPR046342">
    <property type="entry name" value="CBS_dom_sf"/>
</dbReference>
<dbReference type="InterPro" id="IPR058581">
    <property type="entry name" value="TM_HPP"/>
</dbReference>
<feature type="domain" description="CBS" evidence="3">
    <location>
        <begin position="255"/>
        <end position="313"/>
    </location>
</feature>
<dbReference type="Gene3D" id="3.10.580.10">
    <property type="entry name" value="CBS-domain"/>
    <property type="match status" value="1"/>
</dbReference>
<keyword evidence="1" id="KW-0129">CBS domain</keyword>
<keyword evidence="2" id="KW-0472">Membrane</keyword>
<feature type="transmembrane region" description="Helical" evidence="2">
    <location>
        <begin position="147"/>
        <end position="174"/>
    </location>
</feature>
<feature type="transmembrane region" description="Helical" evidence="2">
    <location>
        <begin position="83"/>
        <end position="103"/>
    </location>
</feature>
<feature type="transmembrane region" description="Helical" evidence="2">
    <location>
        <begin position="36"/>
        <end position="53"/>
    </location>
</feature>
<gene>
    <name evidence="4" type="ORF">IP92_05875</name>
</gene>
<dbReference type="InterPro" id="IPR007065">
    <property type="entry name" value="HPP"/>
</dbReference>
<name>A0A562P7R1_9BURK</name>
<evidence type="ECO:0000259" key="3">
    <source>
        <dbReference type="PROSITE" id="PS51371"/>
    </source>
</evidence>
<reference evidence="4 5" key="1">
    <citation type="journal article" date="2015" name="Stand. Genomic Sci.">
        <title>Genomic Encyclopedia of Bacterial and Archaeal Type Strains, Phase III: the genomes of soil and plant-associated and newly described type strains.</title>
        <authorList>
            <person name="Whitman W.B."/>
            <person name="Woyke T."/>
            <person name="Klenk H.P."/>
            <person name="Zhou Y."/>
            <person name="Lilburn T.G."/>
            <person name="Beck B.J."/>
            <person name="De Vos P."/>
            <person name="Vandamme P."/>
            <person name="Eisen J.A."/>
            <person name="Garrity G."/>
            <person name="Hugenholtz P."/>
            <person name="Kyrpides N.C."/>
        </authorList>
    </citation>
    <scope>NUCLEOTIDE SEQUENCE [LARGE SCALE GENOMIC DNA]</scope>
    <source>
        <strain evidence="4 5">CGMCC 1.10685</strain>
    </source>
</reference>
<dbReference type="CDD" id="cd04600">
    <property type="entry name" value="CBS_pair_HPP_assoc"/>
    <property type="match status" value="1"/>
</dbReference>
<dbReference type="PANTHER" id="PTHR33741">
    <property type="entry name" value="TRANSMEMBRANE PROTEIN DDB_G0269096-RELATED"/>
    <property type="match status" value="1"/>
</dbReference>
<dbReference type="SUPFAM" id="SSF54631">
    <property type="entry name" value="CBS-domain pair"/>
    <property type="match status" value="1"/>
</dbReference>
<accession>A0A562P7R1</accession>
<dbReference type="Pfam" id="PF04982">
    <property type="entry name" value="TM_HPP"/>
    <property type="match status" value="1"/>
</dbReference>
<evidence type="ECO:0000256" key="2">
    <source>
        <dbReference type="SAM" id="Phobius"/>
    </source>
</evidence>
<evidence type="ECO:0000313" key="4">
    <source>
        <dbReference type="EMBL" id="TWI40373.1"/>
    </source>
</evidence>
<dbReference type="SMART" id="SM00116">
    <property type="entry name" value="CBS"/>
    <property type="match status" value="2"/>
</dbReference>
<dbReference type="Pfam" id="PF00571">
    <property type="entry name" value="CBS"/>
    <property type="match status" value="2"/>
</dbReference>
<evidence type="ECO:0000256" key="1">
    <source>
        <dbReference type="PROSITE-ProRule" id="PRU00703"/>
    </source>
</evidence>
<dbReference type="EMBL" id="VLKW01000021">
    <property type="protein sequence ID" value="TWI40373.1"/>
    <property type="molecule type" value="Genomic_DNA"/>
</dbReference>
<feature type="domain" description="CBS" evidence="3">
    <location>
        <begin position="339"/>
        <end position="396"/>
    </location>
</feature>
<dbReference type="Proteomes" id="UP000315112">
    <property type="component" value="Unassembled WGS sequence"/>
</dbReference>
<dbReference type="PROSITE" id="PS51371">
    <property type="entry name" value="CBS"/>
    <property type="match status" value="2"/>
</dbReference>
<feature type="transmembrane region" description="Helical" evidence="2">
    <location>
        <begin position="110"/>
        <end position="127"/>
    </location>
</feature>
<feature type="transmembrane region" description="Helical" evidence="2">
    <location>
        <begin position="58"/>
        <end position="77"/>
    </location>
</feature>